<evidence type="ECO:0000313" key="2">
    <source>
        <dbReference type="EMBL" id="CAK0860546.1"/>
    </source>
</evidence>
<protein>
    <recommendedName>
        <fullName evidence="4">Cyclin N-terminal domain-containing protein</fullName>
    </recommendedName>
</protein>
<comment type="caution">
    <text evidence="2">The sequence shown here is derived from an EMBL/GenBank/DDBJ whole genome shotgun (WGS) entry which is preliminary data.</text>
</comment>
<reference evidence="2" key="1">
    <citation type="submission" date="2023-10" db="EMBL/GenBank/DDBJ databases">
        <authorList>
            <person name="Chen Y."/>
            <person name="Shah S."/>
            <person name="Dougan E. K."/>
            <person name="Thang M."/>
            <person name="Chan C."/>
        </authorList>
    </citation>
    <scope>NUCLEOTIDE SEQUENCE [LARGE SCALE GENOMIC DNA]</scope>
</reference>
<keyword evidence="3" id="KW-1185">Reference proteome</keyword>
<feature type="compositionally biased region" description="Polar residues" evidence="1">
    <location>
        <begin position="143"/>
        <end position="170"/>
    </location>
</feature>
<sequence length="351" mass="39474">MAMRGARRARAMVNGVEPAIAGPTRGDETDACAFVYNSHESTGTLPSHHCDHEGANGQQNGQWNKQRSNWNEQTTNWGQQRPDGNQLSHGNQRNSYDHQQRDEEQAPTAHGPETVGPRWGAPALLPASGATADVTEPPEAGENRQSVCSQTFQGNGPEDQQSNLSQSSPDNLKKERCYPERHLYCDRDQQSSLWRQHGNQENQNSCDLNAQSKTHATSRYPVRAPNWSYDRAVYSQLRATIRTTENNMNELKKRDGIPDQAERGKRFSAGQQARSAVKELLGGGRPELEEPCGRAQMLACLYIQLFYMFRSLRQEEPEVVAVAAAFLACKVEDVHIKMRDLLRTYNLQRTR</sequence>
<evidence type="ECO:0000313" key="3">
    <source>
        <dbReference type="Proteomes" id="UP001189429"/>
    </source>
</evidence>
<feature type="compositionally biased region" description="Basic and acidic residues" evidence="1">
    <location>
        <begin position="95"/>
        <end position="104"/>
    </location>
</feature>
<name>A0ABN9UL14_9DINO</name>
<dbReference type="Gene3D" id="1.10.472.10">
    <property type="entry name" value="Cyclin-like"/>
    <property type="match status" value="1"/>
</dbReference>
<gene>
    <name evidence="2" type="ORF">PCOR1329_LOCUS49480</name>
</gene>
<proteinExistence type="predicted"/>
<evidence type="ECO:0008006" key="4">
    <source>
        <dbReference type="Google" id="ProtNLM"/>
    </source>
</evidence>
<evidence type="ECO:0000256" key="1">
    <source>
        <dbReference type="SAM" id="MobiDB-lite"/>
    </source>
</evidence>
<dbReference type="Proteomes" id="UP001189429">
    <property type="component" value="Unassembled WGS sequence"/>
</dbReference>
<organism evidence="2 3">
    <name type="scientific">Prorocentrum cordatum</name>
    <dbReference type="NCBI Taxonomy" id="2364126"/>
    <lineage>
        <taxon>Eukaryota</taxon>
        <taxon>Sar</taxon>
        <taxon>Alveolata</taxon>
        <taxon>Dinophyceae</taxon>
        <taxon>Prorocentrales</taxon>
        <taxon>Prorocentraceae</taxon>
        <taxon>Prorocentrum</taxon>
    </lineage>
</organism>
<feature type="compositionally biased region" description="Polar residues" evidence="1">
    <location>
        <begin position="56"/>
        <end position="94"/>
    </location>
</feature>
<dbReference type="EMBL" id="CAUYUJ010015990">
    <property type="protein sequence ID" value="CAK0860546.1"/>
    <property type="molecule type" value="Genomic_DNA"/>
</dbReference>
<accession>A0ABN9UL14</accession>
<feature type="region of interest" description="Disordered" evidence="1">
    <location>
        <begin position="42"/>
        <end position="173"/>
    </location>
</feature>
<feature type="non-terminal residue" evidence="2">
    <location>
        <position position="351"/>
    </location>
</feature>
<dbReference type="SUPFAM" id="SSF47954">
    <property type="entry name" value="Cyclin-like"/>
    <property type="match status" value="1"/>
</dbReference>
<dbReference type="InterPro" id="IPR036915">
    <property type="entry name" value="Cyclin-like_sf"/>
</dbReference>